<accession>A0AAP2W7A5</accession>
<reference evidence="1 2" key="1">
    <citation type="submission" date="2017-11" db="EMBL/GenBank/DDBJ databases">
        <title>Isolation and Characterization of Family Methanocellaceae Species from Potential Methane Hydrate Area Offshore Southwestern Taiwan.</title>
        <authorList>
            <person name="Zhang W.-L."/>
            <person name="Chen W.-C."/>
            <person name="Lai M.-C."/>
            <person name="Chen S.-C."/>
        </authorList>
    </citation>
    <scope>NUCLEOTIDE SEQUENCE [LARGE SCALE GENOMIC DNA]</scope>
    <source>
        <strain evidence="1 2">CWC-04</strain>
    </source>
</reference>
<dbReference type="EMBL" id="PGCK01000006">
    <property type="protein sequence ID" value="MCD1295019.1"/>
    <property type="molecule type" value="Genomic_DNA"/>
</dbReference>
<protein>
    <submittedName>
        <fullName evidence="1">Uncharacterized protein</fullName>
    </submittedName>
</protein>
<organism evidence="1 2">
    <name type="scientific">Methanooceanicella nereidis</name>
    <dbReference type="NCBI Taxonomy" id="2052831"/>
    <lineage>
        <taxon>Archaea</taxon>
        <taxon>Methanobacteriati</taxon>
        <taxon>Methanobacteriota</taxon>
        <taxon>Stenosarchaea group</taxon>
        <taxon>Methanomicrobia</taxon>
        <taxon>Methanocellales</taxon>
        <taxon>Methanocellaceae</taxon>
        <taxon>Methanooceanicella</taxon>
    </lineage>
</organism>
<comment type="caution">
    <text evidence="1">The sequence shown here is derived from an EMBL/GenBank/DDBJ whole genome shotgun (WGS) entry which is preliminary data.</text>
</comment>
<proteinExistence type="predicted"/>
<keyword evidence="2" id="KW-1185">Reference proteome</keyword>
<name>A0AAP2W7A5_9EURY</name>
<dbReference type="AlphaFoldDB" id="A0AAP2W7A5"/>
<evidence type="ECO:0000313" key="1">
    <source>
        <dbReference type="EMBL" id="MCD1295019.1"/>
    </source>
</evidence>
<gene>
    <name evidence="1" type="ORF">CUJ83_08420</name>
</gene>
<sequence length="93" mass="10695">MLRALLYRDLIKIGSIRQLVKVLGSDKNIVKIFGLNSLPDYSPFSKFKKLLSKHIDRITTPLNNMARLPNPDSGFLPTPEYYLSSRFLCRLEP</sequence>
<evidence type="ECO:0000313" key="2">
    <source>
        <dbReference type="Proteomes" id="UP001320159"/>
    </source>
</evidence>
<dbReference type="Proteomes" id="UP001320159">
    <property type="component" value="Unassembled WGS sequence"/>
</dbReference>